<organism evidence="1">
    <name type="scientific">uncultured Caudovirales phage</name>
    <dbReference type="NCBI Taxonomy" id="2100421"/>
    <lineage>
        <taxon>Viruses</taxon>
        <taxon>Duplodnaviria</taxon>
        <taxon>Heunggongvirae</taxon>
        <taxon>Uroviricota</taxon>
        <taxon>Caudoviricetes</taxon>
        <taxon>Peduoviridae</taxon>
        <taxon>Maltschvirus</taxon>
        <taxon>Maltschvirus maltsch</taxon>
    </lineage>
</organism>
<gene>
    <name evidence="1" type="ORF">UFOVP760_285</name>
</gene>
<sequence>MKYKLEVMVDASEISCNDTHIIITKKTSDGIATFSVPNPESEFVSEGLKDGTHFQSYHTGGWIIKQCDNFPLWKS</sequence>
<proteinExistence type="predicted"/>
<reference evidence="1" key="1">
    <citation type="submission" date="2020-05" db="EMBL/GenBank/DDBJ databases">
        <authorList>
            <person name="Chiriac C."/>
            <person name="Salcher M."/>
            <person name="Ghai R."/>
            <person name="Kavagutti S V."/>
        </authorList>
    </citation>
    <scope>NUCLEOTIDE SEQUENCE</scope>
</reference>
<name>A0A6J7X7B9_9CAUD</name>
<protein>
    <submittedName>
        <fullName evidence="1">Uncharacterized protein</fullName>
    </submittedName>
</protein>
<accession>A0A6J7X7B9</accession>
<evidence type="ECO:0000313" key="1">
    <source>
        <dbReference type="EMBL" id="CAB5226511.1"/>
    </source>
</evidence>
<dbReference type="EMBL" id="LR798360">
    <property type="protein sequence ID" value="CAB5226511.1"/>
    <property type="molecule type" value="Genomic_DNA"/>
</dbReference>